<dbReference type="PANTHER" id="PTHR37422">
    <property type="entry name" value="TEICHURONIC ACID BIOSYNTHESIS PROTEIN TUAE"/>
    <property type="match status" value="1"/>
</dbReference>
<evidence type="ECO:0000313" key="8">
    <source>
        <dbReference type="Proteomes" id="UP001158297"/>
    </source>
</evidence>
<comment type="subcellular location">
    <subcellularLocation>
        <location evidence="1">Membrane</location>
        <topology evidence="1">Multi-pass membrane protein</topology>
    </subcellularLocation>
</comment>
<reference evidence="7" key="1">
    <citation type="submission" date="2022-09" db="EMBL/GenBank/DDBJ databases">
        <title>Intensive care unit water sources are persistently colonized with multi-drug resistant bacteria and are the site of extensive horizontal gene transfer of antibiotic resistance genes.</title>
        <authorList>
            <person name="Diorio-Toth L."/>
        </authorList>
    </citation>
    <scope>NUCLEOTIDE SEQUENCE</scope>
    <source>
        <strain evidence="7">GD04130</strain>
    </source>
</reference>
<dbReference type="InterPro" id="IPR007016">
    <property type="entry name" value="O-antigen_ligase-rel_domated"/>
</dbReference>
<feature type="transmembrane region" description="Helical" evidence="5">
    <location>
        <begin position="208"/>
        <end position="224"/>
    </location>
</feature>
<name>A0AA42HT26_9BURK</name>
<dbReference type="InterPro" id="IPR051533">
    <property type="entry name" value="WaaL-like"/>
</dbReference>
<dbReference type="AlphaFoldDB" id="A0AA42HT26"/>
<evidence type="ECO:0000256" key="5">
    <source>
        <dbReference type="SAM" id="Phobius"/>
    </source>
</evidence>
<feature type="transmembrane region" description="Helical" evidence="5">
    <location>
        <begin position="155"/>
        <end position="173"/>
    </location>
</feature>
<protein>
    <submittedName>
        <fullName evidence="7">O-antigen ligase family protein</fullName>
    </submittedName>
</protein>
<feature type="transmembrane region" description="Helical" evidence="5">
    <location>
        <begin position="185"/>
        <end position="202"/>
    </location>
</feature>
<evidence type="ECO:0000259" key="6">
    <source>
        <dbReference type="Pfam" id="PF04932"/>
    </source>
</evidence>
<dbReference type="PANTHER" id="PTHR37422:SF13">
    <property type="entry name" value="LIPOPOLYSACCHARIDE BIOSYNTHESIS PROTEIN PA4999-RELATED"/>
    <property type="match status" value="1"/>
</dbReference>
<evidence type="ECO:0000256" key="4">
    <source>
        <dbReference type="ARBA" id="ARBA00023136"/>
    </source>
</evidence>
<feature type="domain" description="O-antigen ligase-related" evidence="6">
    <location>
        <begin position="193"/>
        <end position="340"/>
    </location>
</feature>
<dbReference type="Pfam" id="PF04932">
    <property type="entry name" value="Wzy_C"/>
    <property type="match status" value="1"/>
</dbReference>
<keyword evidence="3 5" id="KW-1133">Transmembrane helix</keyword>
<organism evidence="7 8">
    <name type="scientific">Comamonas aquatica</name>
    <dbReference type="NCBI Taxonomy" id="225991"/>
    <lineage>
        <taxon>Bacteria</taxon>
        <taxon>Pseudomonadati</taxon>
        <taxon>Pseudomonadota</taxon>
        <taxon>Betaproteobacteria</taxon>
        <taxon>Burkholderiales</taxon>
        <taxon>Comamonadaceae</taxon>
        <taxon>Comamonas</taxon>
    </lineage>
</organism>
<proteinExistence type="predicted"/>
<dbReference type="Proteomes" id="UP001158297">
    <property type="component" value="Unassembled WGS sequence"/>
</dbReference>
<dbReference type="GO" id="GO:0016020">
    <property type="term" value="C:membrane"/>
    <property type="evidence" value="ECO:0007669"/>
    <property type="project" value="UniProtKB-SubCell"/>
</dbReference>
<feature type="transmembrane region" description="Helical" evidence="5">
    <location>
        <begin position="12"/>
        <end position="45"/>
    </location>
</feature>
<evidence type="ECO:0000256" key="3">
    <source>
        <dbReference type="ARBA" id="ARBA00022989"/>
    </source>
</evidence>
<evidence type="ECO:0000313" key="7">
    <source>
        <dbReference type="EMBL" id="MDH0362421.1"/>
    </source>
</evidence>
<feature type="transmembrane region" description="Helical" evidence="5">
    <location>
        <begin position="115"/>
        <end position="135"/>
    </location>
</feature>
<feature type="transmembrane region" description="Helical" evidence="5">
    <location>
        <begin position="384"/>
        <end position="401"/>
    </location>
</feature>
<accession>A0AA42HT26</accession>
<dbReference type="EMBL" id="JAODZU010000004">
    <property type="protein sequence ID" value="MDH0362421.1"/>
    <property type="molecule type" value="Genomic_DNA"/>
</dbReference>
<keyword evidence="2 5" id="KW-0812">Transmembrane</keyword>
<evidence type="ECO:0000256" key="1">
    <source>
        <dbReference type="ARBA" id="ARBA00004141"/>
    </source>
</evidence>
<feature type="transmembrane region" description="Helical" evidence="5">
    <location>
        <begin position="90"/>
        <end position="108"/>
    </location>
</feature>
<feature type="transmembrane region" description="Helical" evidence="5">
    <location>
        <begin position="325"/>
        <end position="348"/>
    </location>
</feature>
<feature type="transmembrane region" description="Helical" evidence="5">
    <location>
        <begin position="57"/>
        <end position="78"/>
    </location>
</feature>
<evidence type="ECO:0000256" key="2">
    <source>
        <dbReference type="ARBA" id="ARBA00022692"/>
    </source>
</evidence>
<keyword evidence="7" id="KW-0436">Ligase</keyword>
<feature type="transmembrane region" description="Helical" evidence="5">
    <location>
        <begin position="360"/>
        <end position="378"/>
    </location>
</feature>
<dbReference type="GO" id="GO:0016874">
    <property type="term" value="F:ligase activity"/>
    <property type="evidence" value="ECO:0007669"/>
    <property type="project" value="UniProtKB-KW"/>
</dbReference>
<dbReference type="RefSeq" id="WP_279848449.1">
    <property type="nucleotide sequence ID" value="NZ_JAOCET010000001.1"/>
</dbReference>
<comment type="caution">
    <text evidence="7">The sequence shown here is derived from an EMBL/GenBank/DDBJ whole genome shotgun (WGS) entry which is preliminary data.</text>
</comment>
<feature type="transmembrane region" description="Helical" evidence="5">
    <location>
        <begin position="231"/>
        <end position="247"/>
    </location>
</feature>
<keyword evidence="4 5" id="KW-0472">Membrane</keyword>
<gene>
    <name evidence="7" type="ORF">N7330_05010</name>
</gene>
<sequence>MTSTPSGSRVLHWALISLVLAYFAFPVAMGLAYVAMVMAFVLGLASWKSIHINSAELKSPLIFSALSLYLLIVVGVGYSQAPWEDISIHLTKYAKLVLIPVIFLLLQFDNWKQRSLYAFMLAMSFILVSAYANVFWQLPWSKTQNLGWGQDHTVIGDYITQNIMMTFFAMLLLEKAVSAQGWAHKLFFSIMTLAAIVVVTQLSSGRTGYVLLVVAFGMYALMWARGVKQWLAIGVIACAVAASLATSEKVHQRVEQAISEARNSEAMEITSIGGRINFWKNTLEMALEKPITGWGTGEYHSQWCAHVTQDGWCQFGRWHPHNQYLFFWMEHGILGLALFIALVASPIWMTRKMPDPQRRLAWCFSALFAVNSLINASLWSSRESHFFVLMLCLVCAGISFQREQDKDMLQRA</sequence>